<dbReference type="InterPro" id="IPR027056">
    <property type="entry name" value="Gluconate_2DH_su3"/>
</dbReference>
<evidence type="ECO:0000313" key="3">
    <source>
        <dbReference type="Proteomes" id="UP000223913"/>
    </source>
</evidence>
<name>A0A2D0NI43_FLAN2</name>
<keyword evidence="1" id="KW-0732">Signal</keyword>
<protein>
    <submittedName>
        <fullName evidence="2">Multidrug ABC transporter permease</fullName>
    </submittedName>
</protein>
<accession>A0A2D0NI43</accession>
<dbReference type="OrthoDB" id="6385145at2"/>
<dbReference type="Pfam" id="PF13618">
    <property type="entry name" value="Gluconate_2-dh3"/>
    <property type="match status" value="1"/>
</dbReference>
<feature type="signal peptide" evidence="1">
    <location>
        <begin position="1"/>
        <end position="20"/>
    </location>
</feature>
<dbReference type="PROSITE" id="PS51257">
    <property type="entry name" value="PROKAR_LIPOPROTEIN"/>
    <property type="match status" value="1"/>
</dbReference>
<reference evidence="2 3" key="1">
    <citation type="submission" date="2017-10" db="EMBL/GenBank/DDBJ databases">
        <title>The draft genome sequence of Lewinella nigricans NBRC 102662.</title>
        <authorList>
            <person name="Wang K."/>
        </authorList>
    </citation>
    <scope>NUCLEOTIDE SEQUENCE [LARGE SCALE GENOMIC DNA]</scope>
    <source>
        <strain evidence="2 3">NBRC 102662</strain>
    </source>
</reference>
<gene>
    <name evidence="2" type="ORF">CRP01_02180</name>
</gene>
<dbReference type="EMBL" id="PDUD01000002">
    <property type="protein sequence ID" value="PHN08151.1"/>
    <property type="molecule type" value="Genomic_DNA"/>
</dbReference>
<proteinExistence type="predicted"/>
<organism evidence="2 3">
    <name type="scientific">Flavilitoribacter nigricans (strain ATCC 23147 / DSM 23189 / NBRC 102662 / NCIMB 1420 / SS-2)</name>
    <name type="common">Lewinella nigricans</name>
    <dbReference type="NCBI Taxonomy" id="1122177"/>
    <lineage>
        <taxon>Bacteria</taxon>
        <taxon>Pseudomonadati</taxon>
        <taxon>Bacteroidota</taxon>
        <taxon>Saprospiria</taxon>
        <taxon>Saprospirales</taxon>
        <taxon>Lewinellaceae</taxon>
        <taxon>Flavilitoribacter</taxon>
    </lineage>
</organism>
<sequence length="197" mass="21549">MNRRTALRNTGLLTGGTALAPALLSLLQSCQSENRLDWQPQFFTEDEALFVTAFADTLIPQTDTPGALDVKVDLFLDKVFAMAYDAESQEQVREDIAAFNAKAAEAYGAPFADLSDEDRAAVFRAAEADSGKFRGQVWGTAVGEQEPIGFYRSLKMMVIGAYLSSEKIGTEVLRYDPIPGGYDGCMPLESGDRKWSL</sequence>
<dbReference type="RefSeq" id="WP_099148354.1">
    <property type="nucleotide sequence ID" value="NZ_PDUD01000002.1"/>
</dbReference>
<feature type="chain" id="PRO_5012677569" evidence="1">
    <location>
        <begin position="21"/>
        <end position="197"/>
    </location>
</feature>
<keyword evidence="3" id="KW-1185">Reference proteome</keyword>
<comment type="caution">
    <text evidence="2">The sequence shown here is derived from an EMBL/GenBank/DDBJ whole genome shotgun (WGS) entry which is preliminary data.</text>
</comment>
<dbReference type="Proteomes" id="UP000223913">
    <property type="component" value="Unassembled WGS sequence"/>
</dbReference>
<evidence type="ECO:0000256" key="1">
    <source>
        <dbReference type="SAM" id="SignalP"/>
    </source>
</evidence>
<evidence type="ECO:0000313" key="2">
    <source>
        <dbReference type="EMBL" id="PHN08151.1"/>
    </source>
</evidence>
<dbReference type="AlphaFoldDB" id="A0A2D0NI43"/>